<dbReference type="Pfam" id="PF04186">
    <property type="entry name" value="FxsA"/>
    <property type="match status" value="1"/>
</dbReference>
<dbReference type="PANTHER" id="PTHR35335:SF1">
    <property type="entry name" value="UPF0716 PROTEIN FXSA"/>
    <property type="match status" value="1"/>
</dbReference>
<feature type="transmembrane region" description="Helical" evidence="2">
    <location>
        <begin position="29"/>
        <end position="50"/>
    </location>
</feature>
<protein>
    <recommendedName>
        <fullName evidence="5">FxsA family protein</fullName>
    </recommendedName>
</protein>
<feature type="transmembrane region" description="Helical" evidence="2">
    <location>
        <begin position="97"/>
        <end position="116"/>
    </location>
</feature>
<dbReference type="Proteomes" id="UP001501585">
    <property type="component" value="Unassembled WGS sequence"/>
</dbReference>
<accession>A0ABP5E392</accession>
<reference evidence="4" key="1">
    <citation type="journal article" date="2019" name="Int. J. Syst. Evol. Microbiol.">
        <title>The Global Catalogue of Microorganisms (GCM) 10K type strain sequencing project: providing services to taxonomists for standard genome sequencing and annotation.</title>
        <authorList>
            <consortium name="The Broad Institute Genomics Platform"/>
            <consortium name="The Broad Institute Genome Sequencing Center for Infectious Disease"/>
            <person name="Wu L."/>
            <person name="Ma J."/>
        </authorList>
    </citation>
    <scope>NUCLEOTIDE SEQUENCE [LARGE SCALE GENOMIC DNA]</scope>
    <source>
        <strain evidence="4">JCM 15313</strain>
    </source>
</reference>
<evidence type="ECO:0000313" key="3">
    <source>
        <dbReference type="EMBL" id="GAA1990821.1"/>
    </source>
</evidence>
<evidence type="ECO:0000256" key="2">
    <source>
        <dbReference type="SAM" id="Phobius"/>
    </source>
</evidence>
<feature type="region of interest" description="Disordered" evidence="1">
    <location>
        <begin position="134"/>
        <end position="174"/>
    </location>
</feature>
<evidence type="ECO:0000313" key="4">
    <source>
        <dbReference type="Proteomes" id="UP001501585"/>
    </source>
</evidence>
<keyword evidence="2" id="KW-1133">Transmembrane helix</keyword>
<keyword evidence="4" id="KW-1185">Reference proteome</keyword>
<name>A0ABP5E392_9ACTN</name>
<evidence type="ECO:0008006" key="5">
    <source>
        <dbReference type="Google" id="ProtNLM"/>
    </source>
</evidence>
<dbReference type="InterPro" id="IPR007313">
    <property type="entry name" value="FxsA"/>
</dbReference>
<keyword evidence="2" id="KW-0472">Membrane</keyword>
<dbReference type="EMBL" id="BAAAPC010000005">
    <property type="protein sequence ID" value="GAA1990821.1"/>
    <property type="molecule type" value="Genomic_DNA"/>
</dbReference>
<sequence length="174" mass="17826">MPLLIVLALMALPFLEIWLMILVGSQIGVPWTIAALFLLSASGVVALRGAGTKAFREADAAMRTGAPPRGGLLDTLMVMVGGILLITPGFLTGAVGAVLALPFTRPALRWAFIAWADRRIKKMGVGVDGVFAPSAGPAPGGRPGSGKVVPGVIVEDDAPGAASGEDGDGQMRRD</sequence>
<feature type="transmembrane region" description="Helical" evidence="2">
    <location>
        <begin position="71"/>
        <end position="91"/>
    </location>
</feature>
<dbReference type="PANTHER" id="PTHR35335">
    <property type="entry name" value="UPF0716 PROTEIN FXSA"/>
    <property type="match status" value="1"/>
</dbReference>
<dbReference type="RefSeq" id="WP_344105135.1">
    <property type="nucleotide sequence ID" value="NZ_BAAAPC010000005.1"/>
</dbReference>
<proteinExistence type="predicted"/>
<organism evidence="3 4">
    <name type="scientific">Nocardiopsis rhodophaea</name>
    <dbReference type="NCBI Taxonomy" id="280238"/>
    <lineage>
        <taxon>Bacteria</taxon>
        <taxon>Bacillati</taxon>
        <taxon>Actinomycetota</taxon>
        <taxon>Actinomycetes</taxon>
        <taxon>Streptosporangiales</taxon>
        <taxon>Nocardiopsidaceae</taxon>
        <taxon>Nocardiopsis</taxon>
    </lineage>
</organism>
<gene>
    <name evidence="3" type="ORF">GCM10009799_15940</name>
</gene>
<keyword evidence="2" id="KW-0812">Transmembrane</keyword>
<comment type="caution">
    <text evidence="3">The sequence shown here is derived from an EMBL/GenBank/DDBJ whole genome shotgun (WGS) entry which is preliminary data.</text>
</comment>
<evidence type="ECO:0000256" key="1">
    <source>
        <dbReference type="SAM" id="MobiDB-lite"/>
    </source>
</evidence>
<dbReference type="NCBIfam" id="NF008528">
    <property type="entry name" value="PRK11463.1-2"/>
    <property type="match status" value="1"/>
</dbReference>